<evidence type="ECO:0000313" key="1">
    <source>
        <dbReference type="EMBL" id="ROR95739.1"/>
    </source>
</evidence>
<name>A0A3N2D7H7_9MICO</name>
<dbReference type="Proteomes" id="UP000275356">
    <property type="component" value="Unassembled WGS sequence"/>
</dbReference>
<sequence>MSISYAELRDGVVEVNGFVAGVLEDGGTCTATVTSGGQTVSASAAAFADATVTWCDPITVDAPNAKVGDEVTLEYRSATTSGRATAPIGAP</sequence>
<dbReference type="OrthoDB" id="5071542at2"/>
<reference evidence="1 2" key="1">
    <citation type="submission" date="2018-11" db="EMBL/GenBank/DDBJ databases">
        <title>Sequencing the genomes of 1000 actinobacteria strains.</title>
        <authorList>
            <person name="Klenk H.-P."/>
        </authorList>
    </citation>
    <scope>NUCLEOTIDE SEQUENCE [LARGE SCALE GENOMIC DNA]</scope>
    <source>
        <strain evidence="1 2">DSM 13521</strain>
    </source>
</reference>
<gene>
    <name evidence="1" type="ORF">EDD28_0301</name>
</gene>
<dbReference type="AlphaFoldDB" id="A0A3N2D7H7"/>
<proteinExistence type="predicted"/>
<dbReference type="EMBL" id="RKHQ01000001">
    <property type="protein sequence ID" value="ROR95739.1"/>
    <property type="molecule type" value="Genomic_DNA"/>
</dbReference>
<comment type="caution">
    <text evidence="1">The sequence shown here is derived from an EMBL/GenBank/DDBJ whole genome shotgun (WGS) entry which is preliminary data.</text>
</comment>
<accession>A0A3N2D7H7</accession>
<organism evidence="1 2">
    <name type="scientific">Salana multivorans</name>
    <dbReference type="NCBI Taxonomy" id="120377"/>
    <lineage>
        <taxon>Bacteria</taxon>
        <taxon>Bacillati</taxon>
        <taxon>Actinomycetota</taxon>
        <taxon>Actinomycetes</taxon>
        <taxon>Micrococcales</taxon>
        <taxon>Beutenbergiaceae</taxon>
        <taxon>Salana</taxon>
    </lineage>
</organism>
<protein>
    <submittedName>
        <fullName evidence="1">Uncharacterized protein</fullName>
    </submittedName>
</protein>
<dbReference type="RefSeq" id="WP_123738017.1">
    <property type="nucleotide sequence ID" value="NZ_RKHQ01000001.1"/>
</dbReference>
<keyword evidence="2" id="KW-1185">Reference proteome</keyword>
<evidence type="ECO:0000313" key="2">
    <source>
        <dbReference type="Proteomes" id="UP000275356"/>
    </source>
</evidence>